<dbReference type="EMBL" id="CANHGI010000004">
    <property type="protein sequence ID" value="CAI5449608.1"/>
    <property type="molecule type" value="Genomic_DNA"/>
</dbReference>
<evidence type="ECO:0000256" key="1">
    <source>
        <dbReference type="SAM" id="SignalP"/>
    </source>
</evidence>
<protein>
    <submittedName>
        <fullName evidence="2">Uncharacterized protein</fullName>
    </submittedName>
</protein>
<name>A0A9P1IUI0_9PELO</name>
<gene>
    <name evidence="2" type="ORF">CAMP_LOCUS12245</name>
</gene>
<keyword evidence="1" id="KW-0732">Signal</keyword>
<organism evidence="2 3">
    <name type="scientific">Caenorhabditis angaria</name>
    <dbReference type="NCBI Taxonomy" id="860376"/>
    <lineage>
        <taxon>Eukaryota</taxon>
        <taxon>Metazoa</taxon>
        <taxon>Ecdysozoa</taxon>
        <taxon>Nematoda</taxon>
        <taxon>Chromadorea</taxon>
        <taxon>Rhabditida</taxon>
        <taxon>Rhabditina</taxon>
        <taxon>Rhabditomorpha</taxon>
        <taxon>Rhabditoidea</taxon>
        <taxon>Rhabditidae</taxon>
        <taxon>Peloderinae</taxon>
        <taxon>Caenorhabditis</taxon>
    </lineage>
</organism>
<sequence length="123" mass="13813">MRFLLVIIFVIFSNVQNLPLVRNGVVWPNFDVLYCSNPDIRSVVVDLLSNSTDPNSVAVDELQSDIETALRPVFQASGGTWLVSVNSYHRVNGYVDDRAGNMKTFCAINDLQLYIYVVVTKVQ</sequence>
<dbReference type="Proteomes" id="UP001152747">
    <property type="component" value="Unassembled WGS sequence"/>
</dbReference>
<feature type="chain" id="PRO_5040472148" evidence="1">
    <location>
        <begin position="18"/>
        <end position="123"/>
    </location>
</feature>
<keyword evidence="3" id="KW-1185">Reference proteome</keyword>
<evidence type="ECO:0000313" key="2">
    <source>
        <dbReference type="EMBL" id="CAI5449608.1"/>
    </source>
</evidence>
<comment type="caution">
    <text evidence="2">The sequence shown here is derived from an EMBL/GenBank/DDBJ whole genome shotgun (WGS) entry which is preliminary data.</text>
</comment>
<proteinExistence type="predicted"/>
<evidence type="ECO:0000313" key="3">
    <source>
        <dbReference type="Proteomes" id="UP001152747"/>
    </source>
</evidence>
<reference evidence="2" key="1">
    <citation type="submission" date="2022-11" db="EMBL/GenBank/DDBJ databases">
        <authorList>
            <person name="Kikuchi T."/>
        </authorList>
    </citation>
    <scope>NUCLEOTIDE SEQUENCE</scope>
    <source>
        <strain evidence="2">PS1010</strain>
    </source>
</reference>
<accession>A0A9P1IUI0</accession>
<feature type="signal peptide" evidence="1">
    <location>
        <begin position="1"/>
        <end position="17"/>
    </location>
</feature>
<dbReference type="OrthoDB" id="5834672at2759"/>
<dbReference type="AlphaFoldDB" id="A0A9P1IUI0"/>